<feature type="compositionally biased region" description="Polar residues" evidence="1">
    <location>
        <begin position="44"/>
        <end position="55"/>
    </location>
</feature>
<evidence type="ECO:0000256" key="1">
    <source>
        <dbReference type="SAM" id="MobiDB-lite"/>
    </source>
</evidence>
<evidence type="ECO:0000313" key="4">
    <source>
        <dbReference type="Proteomes" id="UP000321393"/>
    </source>
</evidence>
<accession>A0A5D3CU14</accession>
<dbReference type="AlphaFoldDB" id="A0A5D3CU14"/>
<evidence type="ECO:0000313" key="2">
    <source>
        <dbReference type="EMBL" id="KAA0052876.1"/>
    </source>
</evidence>
<name>A0A5D3CU14_CUCMM</name>
<comment type="caution">
    <text evidence="3">The sequence shown here is derived from an EMBL/GenBank/DDBJ whole genome shotgun (WGS) entry which is preliminary data.</text>
</comment>
<dbReference type="Proteomes" id="UP000321393">
    <property type="component" value="Unassembled WGS sequence"/>
</dbReference>
<dbReference type="EMBL" id="SSTE01009997">
    <property type="protein sequence ID" value="KAA0052876.1"/>
    <property type="molecule type" value="Genomic_DNA"/>
</dbReference>
<organism evidence="3 5">
    <name type="scientific">Cucumis melo var. makuwa</name>
    <name type="common">Oriental melon</name>
    <dbReference type="NCBI Taxonomy" id="1194695"/>
    <lineage>
        <taxon>Eukaryota</taxon>
        <taxon>Viridiplantae</taxon>
        <taxon>Streptophyta</taxon>
        <taxon>Embryophyta</taxon>
        <taxon>Tracheophyta</taxon>
        <taxon>Spermatophyta</taxon>
        <taxon>Magnoliopsida</taxon>
        <taxon>eudicotyledons</taxon>
        <taxon>Gunneridae</taxon>
        <taxon>Pentapetalae</taxon>
        <taxon>rosids</taxon>
        <taxon>fabids</taxon>
        <taxon>Cucurbitales</taxon>
        <taxon>Cucurbitaceae</taxon>
        <taxon>Benincaseae</taxon>
        <taxon>Cucumis</taxon>
    </lineage>
</organism>
<evidence type="ECO:0000313" key="5">
    <source>
        <dbReference type="Proteomes" id="UP000321947"/>
    </source>
</evidence>
<dbReference type="EMBL" id="SSTD01009294">
    <property type="protein sequence ID" value="TYK14484.1"/>
    <property type="molecule type" value="Genomic_DNA"/>
</dbReference>
<reference evidence="4 5" key="1">
    <citation type="submission" date="2019-08" db="EMBL/GenBank/DDBJ databases">
        <title>Draft genome sequences of two oriental melons (Cucumis melo L. var makuwa).</title>
        <authorList>
            <person name="Kwon S.-Y."/>
        </authorList>
    </citation>
    <scope>NUCLEOTIDE SEQUENCE [LARGE SCALE GENOMIC DNA]</scope>
    <source>
        <strain evidence="5">cv. Chang Bougi</strain>
        <strain evidence="4">cv. SW 3</strain>
        <tissue evidence="3">Leaf</tissue>
    </source>
</reference>
<protein>
    <submittedName>
        <fullName evidence="3">Uncharacterized protein</fullName>
    </submittedName>
</protein>
<feature type="region of interest" description="Disordered" evidence="1">
    <location>
        <begin position="32"/>
        <end position="58"/>
    </location>
</feature>
<dbReference type="Proteomes" id="UP000321947">
    <property type="component" value="Unassembled WGS sequence"/>
</dbReference>
<sequence length="105" mass="12120">MKDRATSSKNDSQVTISSYISFWYLGSRSYDKPTTRKQKKLPHSKSSQNPDGSKIQTREWSSRKNMLFAEFGIRDDLKDEMYLAAILILLVVPFRISTERIISSP</sequence>
<gene>
    <name evidence="3" type="ORF">E5676_scaffold186G001540</name>
    <name evidence="2" type="ORF">E6C27_scaffold1184G00070</name>
</gene>
<evidence type="ECO:0000313" key="3">
    <source>
        <dbReference type="EMBL" id="TYK14484.1"/>
    </source>
</evidence>
<proteinExistence type="predicted"/>